<proteinExistence type="predicted"/>
<evidence type="ECO:0000256" key="2">
    <source>
        <dbReference type="ARBA" id="ARBA00023125"/>
    </source>
</evidence>
<organism evidence="5 6">
    <name type="scientific">Paracoccus angustae</name>
    <dbReference type="NCBI Taxonomy" id="1671480"/>
    <lineage>
        <taxon>Bacteria</taxon>
        <taxon>Pseudomonadati</taxon>
        <taxon>Pseudomonadota</taxon>
        <taxon>Alphaproteobacteria</taxon>
        <taxon>Rhodobacterales</taxon>
        <taxon>Paracoccaceae</taxon>
        <taxon>Paracoccus</taxon>
    </lineage>
</organism>
<dbReference type="InterPro" id="IPR000524">
    <property type="entry name" value="Tscrpt_reg_HTH_GntR"/>
</dbReference>
<keyword evidence="2" id="KW-0238">DNA-binding</keyword>
<gene>
    <name evidence="5" type="ORF">ACFOM8_02600</name>
</gene>
<dbReference type="PANTHER" id="PTHR44846">
    <property type="entry name" value="MANNOSYL-D-GLYCERATE TRANSPORT/METABOLISM SYSTEM REPRESSOR MNGR-RELATED"/>
    <property type="match status" value="1"/>
</dbReference>
<evidence type="ECO:0000313" key="5">
    <source>
        <dbReference type="EMBL" id="MFC3628329.1"/>
    </source>
</evidence>
<sequence>MQKQPIYAELADALIREIHEGVHPVGALLPTELEIAAKQKISRSTARAALNRLVSLGLVTRQKGVGTRVSATKPGAYGASTSTMEELAHFGAATHREVQGTKEVVADEELARSLGCRPGSRWIDVSVIRTEPGAVAPPICWTDNYIATEFGAVASEIGTFPGLIAELIAQRYGTEVDEVQQIIRPALLDAGIARAIAAQPGEPTLEIIRRYLSAGRIIYISVSQHPGDRFDYRMSLKRQARS</sequence>
<evidence type="ECO:0000313" key="6">
    <source>
        <dbReference type="Proteomes" id="UP001595539"/>
    </source>
</evidence>
<dbReference type="PANTHER" id="PTHR44846:SF1">
    <property type="entry name" value="MANNOSYL-D-GLYCERATE TRANSPORT_METABOLISM SYSTEM REPRESSOR MNGR-RELATED"/>
    <property type="match status" value="1"/>
</dbReference>
<dbReference type="Gene3D" id="1.10.10.10">
    <property type="entry name" value="Winged helix-like DNA-binding domain superfamily/Winged helix DNA-binding domain"/>
    <property type="match status" value="1"/>
</dbReference>
<dbReference type="InterPro" id="IPR011663">
    <property type="entry name" value="UTRA"/>
</dbReference>
<name>A0ABV7TZX0_9RHOB</name>
<accession>A0ABV7TZX0</accession>
<protein>
    <submittedName>
        <fullName evidence="5">GntR family transcriptional regulator</fullName>
    </submittedName>
</protein>
<dbReference type="Proteomes" id="UP001595539">
    <property type="component" value="Unassembled WGS sequence"/>
</dbReference>
<evidence type="ECO:0000259" key="4">
    <source>
        <dbReference type="PROSITE" id="PS50949"/>
    </source>
</evidence>
<dbReference type="EMBL" id="JBHRXY010000001">
    <property type="protein sequence ID" value="MFC3628329.1"/>
    <property type="molecule type" value="Genomic_DNA"/>
</dbReference>
<evidence type="ECO:0000256" key="1">
    <source>
        <dbReference type="ARBA" id="ARBA00023015"/>
    </source>
</evidence>
<reference evidence="6" key="1">
    <citation type="journal article" date="2019" name="Int. J. Syst. Evol. Microbiol.">
        <title>The Global Catalogue of Microorganisms (GCM) 10K type strain sequencing project: providing services to taxonomists for standard genome sequencing and annotation.</title>
        <authorList>
            <consortium name="The Broad Institute Genomics Platform"/>
            <consortium name="The Broad Institute Genome Sequencing Center for Infectious Disease"/>
            <person name="Wu L."/>
            <person name="Ma J."/>
        </authorList>
    </citation>
    <scope>NUCLEOTIDE SEQUENCE [LARGE SCALE GENOMIC DNA]</scope>
    <source>
        <strain evidence="6">KCTC 42473</strain>
    </source>
</reference>
<dbReference type="Gene3D" id="3.40.1410.10">
    <property type="entry name" value="Chorismate lyase-like"/>
    <property type="match status" value="1"/>
</dbReference>
<dbReference type="PROSITE" id="PS50949">
    <property type="entry name" value="HTH_GNTR"/>
    <property type="match status" value="1"/>
</dbReference>
<evidence type="ECO:0000256" key="3">
    <source>
        <dbReference type="ARBA" id="ARBA00023163"/>
    </source>
</evidence>
<dbReference type="PRINTS" id="PR00035">
    <property type="entry name" value="HTHGNTR"/>
</dbReference>
<comment type="caution">
    <text evidence="5">The sequence shown here is derived from an EMBL/GenBank/DDBJ whole genome shotgun (WGS) entry which is preliminary data.</text>
</comment>
<dbReference type="SMART" id="SM00345">
    <property type="entry name" value="HTH_GNTR"/>
    <property type="match status" value="1"/>
</dbReference>
<dbReference type="InterPro" id="IPR028978">
    <property type="entry name" value="Chorismate_lyase_/UTRA_dom_sf"/>
</dbReference>
<dbReference type="CDD" id="cd07377">
    <property type="entry name" value="WHTH_GntR"/>
    <property type="match status" value="1"/>
</dbReference>
<dbReference type="InterPro" id="IPR050679">
    <property type="entry name" value="Bact_HTH_transcr_reg"/>
</dbReference>
<keyword evidence="6" id="KW-1185">Reference proteome</keyword>
<dbReference type="Pfam" id="PF00392">
    <property type="entry name" value="GntR"/>
    <property type="match status" value="1"/>
</dbReference>
<dbReference type="SUPFAM" id="SSF46785">
    <property type="entry name" value="Winged helix' DNA-binding domain"/>
    <property type="match status" value="1"/>
</dbReference>
<feature type="domain" description="HTH gntR-type" evidence="4">
    <location>
        <begin position="4"/>
        <end position="72"/>
    </location>
</feature>
<dbReference type="SUPFAM" id="SSF64288">
    <property type="entry name" value="Chorismate lyase-like"/>
    <property type="match status" value="1"/>
</dbReference>
<dbReference type="Pfam" id="PF07702">
    <property type="entry name" value="UTRA"/>
    <property type="match status" value="1"/>
</dbReference>
<dbReference type="InterPro" id="IPR036390">
    <property type="entry name" value="WH_DNA-bd_sf"/>
</dbReference>
<dbReference type="RefSeq" id="WP_377759023.1">
    <property type="nucleotide sequence ID" value="NZ_JBHRXY010000001.1"/>
</dbReference>
<dbReference type="InterPro" id="IPR036388">
    <property type="entry name" value="WH-like_DNA-bd_sf"/>
</dbReference>
<keyword evidence="1" id="KW-0805">Transcription regulation</keyword>
<keyword evidence="3" id="KW-0804">Transcription</keyword>
<dbReference type="SMART" id="SM00866">
    <property type="entry name" value="UTRA"/>
    <property type="match status" value="1"/>
</dbReference>